<organism evidence="2 3">
    <name type="scientific">Leadbettera azotonutricia (strain ATCC BAA-888 / DSM 13862 / ZAS-9)</name>
    <name type="common">Treponema azotonutricium</name>
    <dbReference type="NCBI Taxonomy" id="545695"/>
    <lineage>
        <taxon>Bacteria</taxon>
        <taxon>Pseudomonadati</taxon>
        <taxon>Spirochaetota</taxon>
        <taxon>Spirochaetia</taxon>
        <taxon>Spirochaetales</taxon>
        <taxon>Breznakiellaceae</taxon>
        <taxon>Leadbettera</taxon>
    </lineage>
</organism>
<dbReference type="PROSITE" id="PS51257">
    <property type="entry name" value="PROKAR_LIPOPROTEIN"/>
    <property type="match status" value="1"/>
</dbReference>
<dbReference type="Gene3D" id="2.60.40.1120">
    <property type="entry name" value="Carboxypeptidase-like, regulatory domain"/>
    <property type="match status" value="1"/>
</dbReference>
<dbReference type="PANTHER" id="PTHR45661:SF3">
    <property type="entry name" value="IG-LIKE DOMAIN-CONTAINING PROTEIN"/>
    <property type="match status" value="1"/>
</dbReference>
<proteinExistence type="predicted"/>
<protein>
    <submittedName>
        <fullName evidence="2">Cell surface protein</fullName>
    </submittedName>
</protein>
<dbReference type="Pfam" id="PF13620">
    <property type="entry name" value="CarboxypepD_reg"/>
    <property type="match status" value="1"/>
</dbReference>
<accession>F5Y9S3</accession>
<reference evidence="2 3" key="2">
    <citation type="journal article" date="2011" name="ISME J.">
        <title>RNA-seq reveals cooperative metabolic interactions between two termite-gut spirochete species in co-culture.</title>
        <authorList>
            <person name="Rosenthal A.Z."/>
            <person name="Matson E.G."/>
            <person name="Eldar A."/>
            <person name="Leadbetter J.R."/>
        </authorList>
    </citation>
    <scope>NUCLEOTIDE SEQUENCE [LARGE SCALE GENOMIC DNA]</scope>
    <source>
        <strain evidence="3">ATCC BAA-888 / DSM 13862 / ZAS-9</strain>
    </source>
</reference>
<dbReference type="KEGG" id="taz:TREAZ_3197"/>
<reference evidence="3" key="1">
    <citation type="submission" date="2009-12" db="EMBL/GenBank/DDBJ databases">
        <title>Complete sequence of Treponema azotonutricium strain ZAS-9.</title>
        <authorList>
            <person name="Tetu S.G."/>
            <person name="Matson E."/>
            <person name="Ren Q."/>
            <person name="Seshadri R."/>
            <person name="Elbourne L."/>
            <person name="Hassan K.A."/>
            <person name="Durkin A."/>
            <person name="Radune D."/>
            <person name="Mohamoud Y."/>
            <person name="Shay R."/>
            <person name="Jin S."/>
            <person name="Zhang X."/>
            <person name="Lucey K."/>
            <person name="Ballor N.R."/>
            <person name="Ottesen E."/>
            <person name="Rosenthal R."/>
            <person name="Allen A."/>
            <person name="Leadbetter J.R."/>
            <person name="Paulsen I.T."/>
        </authorList>
    </citation>
    <scope>NUCLEOTIDE SEQUENCE [LARGE SCALE GENOMIC DNA]</scope>
    <source>
        <strain evidence="3">ATCC BAA-888 / DSM 13862 / ZAS-9</strain>
    </source>
</reference>
<sequence>MKKNKVLLRGIAAALLAFGLVFSSCGLGAGDDVVTYQISGTIRGSDASGGLSGASVQLKNGAAAQGVAVSTAVDGTYTITGAGAGTYTIEASKSGYKTNTSAEFAVTGGNVIGKDLTLQKEDTNVVITPDNIGDMKTLIAAASGGTTSYAPLVVAISGAVNLSGSNSEGADPLHKLFAAIPNDKYVTYDLSGCTLTSIEDISESATYARTNYDRLVSIILPDTLTAIGELAFVNCYSLTSATIPNGVTSIGVGAFYGCSSLKNMTILRDTTPLATLGVVAFYGTHADLAIQVPESILAAYKAADGWSSYATKIVAITQ</sequence>
<dbReference type="PANTHER" id="PTHR45661">
    <property type="entry name" value="SURFACE ANTIGEN"/>
    <property type="match status" value="1"/>
</dbReference>
<dbReference type="EMBL" id="CP001841">
    <property type="protein sequence ID" value="AEF83199.1"/>
    <property type="molecule type" value="Genomic_DNA"/>
</dbReference>
<gene>
    <name evidence="2" type="ordered locus">TREAZ_3197</name>
</gene>
<dbReference type="InParanoid" id="F5Y9S3"/>
<dbReference type="SUPFAM" id="SSF52058">
    <property type="entry name" value="L domain-like"/>
    <property type="match status" value="1"/>
</dbReference>
<dbReference type="OrthoDB" id="1062721at2"/>
<dbReference type="InterPro" id="IPR032675">
    <property type="entry name" value="LRR_dom_sf"/>
</dbReference>
<name>F5Y9S3_LEAAZ</name>
<dbReference type="InterPro" id="IPR008969">
    <property type="entry name" value="CarboxyPept-like_regulatory"/>
</dbReference>
<evidence type="ECO:0000313" key="3">
    <source>
        <dbReference type="Proteomes" id="UP000009222"/>
    </source>
</evidence>
<feature type="signal peptide" evidence="1">
    <location>
        <begin position="1"/>
        <end position="29"/>
    </location>
</feature>
<dbReference type="STRING" id="545695.TREAZ_3197"/>
<dbReference type="Pfam" id="PF13306">
    <property type="entry name" value="LRR_5"/>
    <property type="match status" value="1"/>
</dbReference>
<dbReference type="Gene3D" id="3.80.10.10">
    <property type="entry name" value="Ribonuclease Inhibitor"/>
    <property type="match status" value="2"/>
</dbReference>
<dbReference type="eggNOG" id="COG2267">
    <property type="taxonomic scope" value="Bacteria"/>
</dbReference>
<dbReference type="Proteomes" id="UP000009222">
    <property type="component" value="Chromosome"/>
</dbReference>
<evidence type="ECO:0000313" key="2">
    <source>
        <dbReference type="EMBL" id="AEF83199.1"/>
    </source>
</evidence>
<dbReference type="AlphaFoldDB" id="F5Y9S3"/>
<dbReference type="InterPro" id="IPR026906">
    <property type="entry name" value="LRR_5"/>
</dbReference>
<evidence type="ECO:0000256" key="1">
    <source>
        <dbReference type="SAM" id="SignalP"/>
    </source>
</evidence>
<keyword evidence="1" id="KW-0732">Signal</keyword>
<dbReference type="HOGENOM" id="CLU_874183_0_0_12"/>
<keyword evidence="3" id="KW-1185">Reference proteome</keyword>
<dbReference type="InterPro" id="IPR053139">
    <property type="entry name" value="Surface_bspA-like"/>
</dbReference>
<dbReference type="eggNOG" id="COG3209">
    <property type="taxonomic scope" value="Bacteria"/>
</dbReference>
<dbReference type="RefSeq" id="WP_015712363.1">
    <property type="nucleotide sequence ID" value="NC_015577.1"/>
</dbReference>
<dbReference type="SUPFAM" id="SSF49464">
    <property type="entry name" value="Carboxypeptidase regulatory domain-like"/>
    <property type="match status" value="1"/>
</dbReference>
<feature type="chain" id="PRO_5003329783" evidence="1">
    <location>
        <begin position="30"/>
        <end position="318"/>
    </location>
</feature>